<dbReference type="OrthoDB" id="9769367at2"/>
<evidence type="ECO:0000259" key="1">
    <source>
        <dbReference type="Pfam" id="PF03435"/>
    </source>
</evidence>
<dbReference type="Pfam" id="PF16653">
    <property type="entry name" value="Sacchrp_dh_C"/>
    <property type="match status" value="1"/>
</dbReference>
<dbReference type="RefSeq" id="WP_095037998.1">
    <property type="nucleotide sequence ID" value="NZ_NQKQ01000029.1"/>
</dbReference>
<evidence type="ECO:0000313" key="4">
    <source>
        <dbReference type="Proteomes" id="UP000215861"/>
    </source>
</evidence>
<dbReference type="Pfam" id="PF03435">
    <property type="entry name" value="Sacchrp_dh_NADP"/>
    <property type="match status" value="1"/>
</dbReference>
<gene>
    <name evidence="3" type="ORF">CJU81_20340</name>
</gene>
<accession>A0A267A2U3</accession>
<dbReference type="SUPFAM" id="SSF51735">
    <property type="entry name" value="NAD(P)-binding Rossmann-fold domains"/>
    <property type="match status" value="1"/>
</dbReference>
<dbReference type="Proteomes" id="UP000215861">
    <property type="component" value="Unassembled WGS sequence"/>
</dbReference>
<comment type="caution">
    <text evidence="3">The sequence shown here is derived from an EMBL/GenBank/DDBJ whole genome shotgun (WGS) entry which is preliminary data.</text>
</comment>
<evidence type="ECO:0000313" key="3">
    <source>
        <dbReference type="EMBL" id="PAA06908.1"/>
    </source>
</evidence>
<dbReference type="InterPro" id="IPR005097">
    <property type="entry name" value="Sacchrp_dh_NADP-bd"/>
</dbReference>
<dbReference type="PANTHER" id="PTHR43796">
    <property type="entry name" value="CARBOXYNORSPERMIDINE SYNTHASE"/>
    <property type="match status" value="1"/>
</dbReference>
<dbReference type="AlphaFoldDB" id="A0A267A2U3"/>
<feature type="domain" description="Saccharopine dehydrogenase NADP binding" evidence="1">
    <location>
        <begin position="8"/>
        <end position="145"/>
    </location>
</feature>
<dbReference type="InterPro" id="IPR032095">
    <property type="entry name" value="Sacchrp_dh-like_C"/>
</dbReference>
<dbReference type="Gene3D" id="3.30.360.10">
    <property type="entry name" value="Dihydrodipicolinate Reductase, domain 2"/>
    <property type="match status" value="1"/>
</dbReference>
<sequence length="412" mass="45916">MNHQDPNIVIIGMGTVGKVLASAFAKKRNARTYNLHLIGRTEQSTRDIAERIRDLFAMPALRHVCDARQTDSLIERLLEINPAIVINVATPDTHVSVMRACLEVGAHYLDTAVFELPGDFNVAAPWYNHELALREQFRQKGLTAILSIGFDPGVVNVFCAKVRNDYLDCIDSIDILCANAGVHNQFFATNFNAAVNLKELCENTGYWQQGAWHSSPPFSRSMAFNFPAIGMQKLYSVGHDEVHSLSVNIPEARIEFWMRVGDQFRSTFEVLKNVGMLSLAPIEVGAERISPLDFLARVLPSPQTFANEYRGTVCVGALISGTKMGKPETVFIHSVCNHEDCYQDLETQVTAYTTALPVMAATLLVLDGEWDVGTMVHPEELPPDPFLNRIRELGLNWHVTYPSSRPEPAFNT</sequence>
<proteinExistence type="predicted"/>
<dbReference type="InterPro" id="IPR036291">
    <property type="entry name" value="NAD(P)-bd_dom_sf"/>
</dbReference>
<dbReference type="PANTHER" id="PTHR43796:SF2">
    <property type="entry name" value="CARBOXYNORSPERMIDINE SYNTHASE"/>
    <property type="match status" value="1"/>
</dbReference>
<evidence type="ECO:0008006" key="5">
    <source>
        <dbReference type="Google" id="ProtNLM"/>
    </source>
</evidence>
<dbReference type="EMBL" id="NQKQ01000029">
    <property type="protein sequence ID" value="PAA06908.1"/>
    <property type="molecule type" value="Genomic_DNA"/>
</dbReference>
<evidence type="ECO:0000259" key="2">
    <source>
        <dbReference type="Pfam" id="PF16653"/>
    </source>
</evidence>
<dbReference type="Gene3D" id="3.40.50.720">
    <property type="entry name" value="NAD(P)-binding Rossmann-like Domain"/>
    <property type="match status" value="1"/>
</dbReference>
<organism evidence="3 4">
    <name type="scientific">Pseudomonas fragi</name>
    <dbReference type="NCBI Taxonomy" id="296"/>
    <lineage>
        <taxon>Bacteria</taxon>
        <taxon>Pseudomonadati</taxon>
        <taxon>Pseudomonadota</taxon>
        <taxon>Gammaproteobacteria</taxon>
        <taxon>Pseudomonadales</taxon>
        <taxon>Pseudomonadaceae</taxon>
        <taxon>Pseudomonas</taxon>
    </lineage>
</organism>
<name>A0A267A2U3_PSEFR</name>
<reference evidence="3 4" key="1">
    <citation type="submission" date="2017-08" db="EMBL/GenBank/DDBJ databases">
        <title>Genomic and metabolic characterisation of spoilage-associated Pseudomonas species.</title>
        <authorList>
            <person name="Stanborough T."/>
            <person name="Fegan N."/>
            <person name="Powell S.M."/>
            <person name="Singh T."/>
            <person name="Tamplin M.L."/>
            <person name="Chandry P.S."/>
        </authorList>
    </citation>
    <scope>NUCLEOTIDE SEQUENCE [LARGE SCALE GENOMIC DNA]</scope>
    <source>
        <strain evidence="3 4">F1801</strain>
    </source>
</reference>
<feature type="domain" description="Saccharopine dehydrogenase-like C-terminal" evidence="2">
    <location>
        <begin position="149"/>
        <end position="394"/>
    </location>
</feature>
<protein>
    <recommendedName>
        <fullName evidence="5">Saccharopine dehydrogenase</fullName>
    </recommendedName>
</protein>